<dbReference type="SUPFAM" id="SSF48150">
    <property type="entry name" value="DNA-glycosylase"/>
    <property type="match status" value="1"/>
</dbReference>
<sequence>MKLSLFGDPERARRVGRALARSGLVEKLVSADPQMAAVEEILRKLGFKEGALFIVGVALVSYMLSRKGEEHWALAASSARAPYWEALTSFVENSPSLARLRRQRLARLSTYLEHAKRFESLLEAPEVDLDAFHSLLVRAMGSSADSKTAAFAAKMLLYSCLASGRRFTGGWSIPMPVDIRVALVSLTSGMVRGWNCSSDLLALASELRSRWRPKLISLWNLASEEAGTPPVVLDAAVWVPGGCIEEYLRTGSPLRRCVEQLVGSEEDYVAPLEELWGALSACGERAD</sequence>
<dbReference type="Gene3D" id="1.10.1670.10">
    <property type="entry name" value="Helix-hairpin-Helix base-excision DNA repair enzymes (C-terminal)"/>
    <property type="match status" value="1"/>
</dbReference>
<dbReference type="InterPro" id="IPR011257">
    <property type="entry name" value="DNA_glycosylase"/>
</dbReference>
<dbReference type="Pfam" id="PF09171">
    <property type="entry name" value="AGOG"/>
    <property type="match status" value="1"/>
</dbReference>
<dbReference type="InterPro" id="IPR015254">
    <property type="entry name" value="AGOG-like"/>
</dbReference>
<organism evidence="1">
    <name type="scientific">Thermofilum pendens</name>
    <dbReference type="NCBI Taxonomy" id="2269"/>
    <lineage>
        <taxon>Archaea</taxon>
        <taxon>Thermoproteota</taxon>
        <taxon>Thermoprotei</taxon>
        <taxon>Thermofilales</taxon>
        <taxon>Thermofilaceae</taxon>
        <taxon>Thermofilum</taxon>
    </lineage>
</organism>
<reference evidence="1" key="1">
    <citation type="journal article" date="2020" name="mSystems">
        <title>Genome- and Community-Level Interaction Insights into Carbon Utilization and Element Cycling Functions of Hydrothermarchaeota in Hydrothermal Sediment.</title>
        <authorList>
            <person name="Zhou Z."/>
            <person name="Liu Y."/>
            <person name="Xu W."/>
            <person name="Pan J."/>
            <person name="Luo Z.H."/>
            <person name="Li M."/>
        </authorList>
    </citation>
    <scope>NUCLEOTIDE SEQUENCE</scope>
    <source>
        <strain evidence="1">SpSt-649</strain>
    </source>
</reference>
<dbReference type="AlphaFoldDB" id="A0A7C4D1R6"/>
<proteinExistence type="predicted"/>
<dbReference type="GO" id="GO:0003906">
    <property type="term" value="F:DNA-(apurinic or apyrimidinic site) endonuclease activity"/>
    <property type="evidence" value="ECO:0007669"/>
    <property type="project" value="InterPro"/>
</dbReference>
<dbReference type="GO" id="GO:0016829">
    <property type="term" value="F:lyase activity"/>
    <property type="evidence" value="ECO:0007669"/>
    <property type="project" value="UniProtKB-KW"/>
</dbReference>
<dbReference type="EMBL" id="DTBQ01000004">
    <property type="protein sequence ID" value="HGM46142.1"/>
    <property type="molecule type" value="Genomic_DNA"/>
</dbReference>
<dbReference type="InterPro" id="IPR023170">
    <property type="entry name" value="HhH_base_excis_C"/>
</dbReference>
<dbReference type="GO" id="GO:0016799">
    <property type="term" value="F:hydrolase activity, hydrolyzing N-glycosyl compounds"/>
    <property type="evidence" value="ECO:0007669"/>
    <property type="project" value="InterPro"/>
</dbReference>
<keyword evidence="1" id="KW-0456">Lyase</keyword>
<name>A0A7C4D1R6_THEPE</name>
<protein>
    <submittedName>
        <fullName evidence="1">N-glycosylase/DNA lyase</fullName>
    </submittedName>
</protein>
<dbReference type="GO" id="GO:0006281">
    <property type="term" value="P:DNA repair"/>
    <property type="evidence" value="ECO:0007669"/>
    <property type="project" value="InterPro"/>
</dbReference>
<gene>
    <name evidence="1" type="ORF">ENU21_00110</name>
</gene>
<dbReference type="Gene3D" id="1.10.340.30">
    <property type="entry name" value="Hypothetical protein, domain 2"/>
    <property type="match status" value="1"/>
</dbReference>
<accession>A0A7C4D1R6</accession>
<evidence type="ECO:0000313" key="1">
    <source>
        <dbReference type="EMBL" id="HGM46142.1"/>
    </source>
</evidence>
<comment type="caution">
    <text evidence="1">The sequence shown here is derived from an EMBL/GenBank/DDBJ whole genome shotgun (WGS) entry which is preliminary data.</text>
</comment>